<dbReference type="GeneID" id="111469664"/>
<organism evidence="1 2">
    <name type="scientific">Cucurbita maxima</name>
    <name type="common">Pumpkin</name>
    <name type="synonym">Winter squash</name>
    <dbReference type="NCBI Taxonomy" id="3661"/>
    <lineage>
        <taxon>Eukaryota</taxon>
        <taxon>Viridiplantae</taxon>
        <taxon>Streptophyta</taxon>
        <taxon>Embryophyta</taxon>
        <taxon>Tracheophyta</taxon>
        <taxon>Spermatophyta</taxon>
        <taxon>Magnoliopsida</taxon>
        <taxon>eudicotyledons</taxon>
        <taxon>Gunneridae</taxon>
        <taxon>Pentapetalae</taxon>
        <taxon>rosids</taxon>
        <taxon>fabids</taxon>
        <taxon>Cucurbitales</taxon>
        <taxon>Cucurbitaceae</taxon>
        <taxon>Cucurbiteae</taxon>
        <taxon>Cucurbita</taxon>
    </lineage>
</organism>
<evidence type="ECO:0000313" key="2">
    <source>
        <dbReference type="RefSeq" id="XP_022970782.1"/>
    </source>
</evidence>
<protein>
    <submittedName>
        <fullName evidence="2">E3 ubiquitin-protein ligase COP1-like isoform X1</fullName>
    </submittedName>
</protein>
<proteinExistence type="predicted"/>
<dbReference type="RefSeq" id="XP_022970782.1">
    <property type="nucleotide sequence ID" value="XM_023115014.1"/>
</dbReference>
<sequence>MGEGSTGALVPAVKSEPAASSISDCSLTDFDTVVRLRLSWIRTSSARFAFRSLAMRSSLLVAIASAICASFHLHKKSDCPCCSQHLTSDQLFPNFSLDKLIMIRFFCTTLWILKKTSAHQIAKTSTPIEFFRCALQGVSHQWSVHLICKLKCPGIFVRRNRFVPLDAIQMRKTLLV</sequence>
<dbReference type="OrthoDB" id="783980at2759"/>
<keyword evidence="1" id="KW-1185">Reference proteome</keyword>
<accession>A0A6J1I041</accession>
<dbReference type="KEGG" id="cmax:111469664"/>
<name>A0A6J1I041_CUCMA</name>
<gene>
    <name evidence="2" type="primary">LOC111469664</name>
</gene>
<reference evidence="2" key="1">
    <citation type="submission" date="2025-08" db="UniProtKB">
        <authorList>
            <consortium name="RefSeq"/>
        </authorList>
    </citation>
    <scope>IDENTIFICATION</scope>
    <source>
        <tissue evidence="2">Young leaves</tissue>
    </source>
</reference>
<dbReference type="Proteomes" id="UP000504608">
    <property type="component" value="Unplaced"/>
</dbReference>
<evidence type="ECO:0000313" key="1">
    <source>
        <dbReference type="Proteomes" id="UP000504608"/>
    </source>
</evidence>
<dbReference type="AlphaFoldDB" id="A0A6J1I041"/>